<feature type="non-terminal residue" evidence="1">
    <location>
        <position position="1"/>
    </location>
</feature>
<sequence length="41" mass="4140">AIICCCGGGGKEEEEEGGVMKEIGHCGSGAWDGGGGKFFYI</sequence>
<evidence type="ECO:0000313" key="1">
    <source>
        <dbReference type="EMBL" id="GFD43740.1"/>
    </source>
</evidence>
<organism evidence="1">
    <name type="scientific">Tanacetum cinerariifolium</name>
    <name type="common">Dalmatian daisy</name>
    <name type="synonym">Chrysanthemum cinerariifolium</name>
    <dbReference type="NCBI Taxonomy" id="118510"/>
    <lineage>
        <taxon>Eukaryota</taxon>
        <taxon>Viridiplantae</taxon>
        <taxon>Streptophyta</taxon>
        <taxon>Embryophyta</taxon>
        <taxon>Tracheophyta</taxon>
        <taxon>Spermatophyta</taxon>
        <taxon>Magnoliopsida</taxon>
        <taxon>eudicotyledons</taxon>
        <taxon>Gunneridae</taxon>
        <taxon>Pentapetalae</taxon>
        <taxon>asterids</taxon>
        <taxon>campanulids</taxon>
        <taxon>Asterales</taxon>
        <taxon>Asteraceae</taxon>
        <taxon>Asteroideae</taxon>
        <taxon>Anthemideae</taxon>
        <taxon>Anthemidinae</taxon>
        <taxon>Tanacetum</taxon>
    </lineage>
</organism>
<dbReference type="EMBL" id="BKCJ011604991">
    <property type="protein sequence ID" value="GFD43740.1"/>
    <property type="molecule type" value="Genomic_DNA"/>
</dbReference>
<name>A0A699WBY3_TANCI</name>
<dbReference type="AlphaFoldDB" id="A0A699WBY3"/>
<proteinExistence type="predicted"/>
<accession>A0A699WBY3</accession>
<gene>
    <name evidence="1" type="ORF">Tci_915709</name>
</gene>
<reference evidence="1" key="1">
    <citation type="journal article" date="2019" name="Sci. Rep.">
        <title>Draft genome of Tanacetum cinerariifolium, the natural source of mosquito coil.</title>
        <authorList>
            <person name="Yamashiro T."/>
            <person name="Shiraishi A."/>
            <person name="Satake H."/>
            <person name="Nakayama K."/>
        </authorList>
    </citation>
    <scope>NUCLEOTIDE SEQUENCE</scope>
</reference>
<comment type="caution">
    <text evidence="1">The sequence shown here is derived from an EMBL/GenBank/DDBJ whole genome shotgun (WGS) entry which is preliminary data.</text>
</comment>
<protein>
    <submittedName>
        <fullName evidence="1">Uncharacterized protein</fullName>
    </submittedName>
</protein>